<gene>
    <name evidence="2" type="ORF">GGD46_001300</name>
</gene>
<protein>
    <submittedName>
        <fullName evidence="2">Uncharacterized protein</fullName>
    </submittedName>
</protein>
<dbReference type="RefSeq" id="WP_184702890.1">
    <property type="nucleotide sequence ID" value="NZ_JACHBG010000002.1"/>
</dbReference>
<dbReference type="Proteomes" id="UP000565576">
    <property type="component" value="Unassembled WGS sequence"/>
</dbReference>
<comment type="caution">
    <text evidence="2">The sequence shown here is derived from an EMBL/GenBank/DDBJ whole genome shotgun (WGS) entry which is preliminary data.</text>
</comment>
<feature type="region of interest" description="Disordered" evidence="1">
    <location>
        <begin position="100"/>
        <end position="123"/>
    </location>
</feature>
<evidence type="ECO:0000313" key="3">
    <source>
        <dbReference type="Proteomes" id="UP000565576"/>
    </source>
</evidence>
<name>A0A7X0INM3_9HYPH</name>
<reference evidence="2 3" key="1">
    <citation type="submission" date="2020-08" db="EMBL/GenBank/DDBJ databases">
        <title>Genomic Encyclopedia of Type Strains, Phase IV (KMG-V): Genome sequencing to study the core and pangenomes of soil and plant-associated prokaryotes.</title>
        <authorList>
            <person name="Whitman W."/>
        </authorList>
    </citation>
    <scope>NUCLEOTIDE SEQUENCE [LARGE SCALE GENOMIC DNA]</scope>
    <source>
        <strain evidence="2 3">SEMIA 4060</strain>
    </source>
</reference>
<dbReference type="EMBL" id="JACHBG010000002">
    <property type="protein sequence ID" value="MBB6484034.1"/>
    <property type="molecule type" value="Genomic_DNA"/>
</dbReference>
<dbReference type="AlphaFoldDB" id="A0A7X0INM3"/>
<evidence type="ECO:0000256" key="1">
    <source>
        <dbReference type="SAM" id="MobiDB-lite"/>
    </source>
</evidence>
<organism evidence="2 3">
    <name type="scientific">Rhizobium lusitanum</name>
    <dbReference type="NCBI Taxonomy" id="293958"/>
    <lineage>
        <taxon>Bacteria</taxon>
        <taxon>Pseudomonadati</taxon>
        <taxon>Pseudomonadota</taxon>
        <taxon>Alphaproteobacteria</taxon>
        <taxon>Hyphomicrobiales</taxon>
        <taxon>Rhizobiaceae</taxon>
        <taxon>Rhizobium/Agrobacterium group</taxon>
        <taxon>Rhizobium</taxon>
    </lineage>
</organism>
<evidence type="ECO:0000313" key="2">
    <source>
        <dbReference type="EMBL" id="MBB6484034.1"/>
    </source>
</evidence>
<sequence>MSESCPIPTPDQKQYGDIQERAERAMLATIYQALEHASKQAADELKSVGSQERPPAYEYFAAVAHQKLFLLLCGADPETFIGGNPDIATSIIDNNQKISDHYWTNRDGGQNTGQSSKGSRRRP</sequence>
<accession>A0A7X0INM3</accession>
<feature type="compositionally biased region" description="Polar residues" evidence="1">
    <location>
        <begin position="107"/>
        <end position="117"/>
    </location>
</feature>
<proteinExistence type="predicted"/>